<dbReference type="Pfam" id="PF00583">
    <property type="entry name" value="Acetyltransf_1"/>
    <property type="match status" value="1"/>
</dbReference>
<dbReference type="EMBL" id="BSSD01000007">
    <property type="protein sequence ID" value="GLW94033.1"/>
    <property type="molecule type" value="Genomic_DNA"/>
</dbReference>
<accession>A0A9W6QSH7</accession>
<evidence type="ECO:0000259" key="1">
    <source>
        <dbReference type="PROSITE" id="PS51186"/>
    </source>
</evidence>
<protein>
    <submittedName>
        <fullName evidence="2">Acetyltransferase</fullName>
    </submittedName>
</protein>
<keyword evidence="3" id="KW-1185">Reference proteome</keyword>
<dbReference type="InterPro" id="IPR000182">
    <property type="entry name" value="GNAT_dom"/>
</dbReference>
<comment type="caution">
    <text evidence="2">The sequence shown here is derived from an EMBL/GenBank/DDBJ whole genome shotgun (WGS) entry which is preliminary data.</text>
</comment>
<organism evidence="2 3">
    <name type="scientific">Actinokineospora globicatena</name>
    <dbReference type="NCBI Taxonomy" id="103729"/>
    <lineage>
        <taxon>Bacteria</taxon>
        <taxon>Bacillati</taxon>
        <taxon>Actinomycetota</taxon>
        <taxon>Actinomycetes</taxon>
        <taxon>Pseudonocardiales</taxon>
        <taxon>Pseudonocardiaceae</taxon>
        <taxon>Actinokineospora</taxon>
    </lineage>
</organism>
<dbReference type="InterPro" id="IPR016181">
    <property type="entry name" value="Acyl_CoA_acyltransferase"/>
</dbReference>
<evidence type="ECO:0000313" key="3">
    <source>
        <dbReference type="Proteomes" id="UP001165042"/>
    </source>
</evidence>
<dbReference type="Gene3D" id="3.40.630.30">
    <property type="match status" value="1"/>
</dbReference>
<dbReference type="Proteomes" id="UP001165042">
    <property type="component" value="Unassembled WGS sequence"/>
</dbReference>
<name>A0A9W6QSH7_9PSEU</name>
<dbReference type="AlphaFoldDB" id="A0A9W6QSH7"/>
<dbReference type="PROSITE" id="PS51186">
    <property type="entry name" value="GNAT"/>
    <property type="match status" value="1"/>
</dbReference>
<dbReference type="SUPFAM" id="SSF55729">
    <property type="entry name" value="Acyl-CoA N-acyltransferases (Nat)"/>
    <property type="match status" value="1"/>
</dbReference>
<feature type="domain" description="N-acetyltransferase" evidence="1">
    <location>
        <begin position="140"/>
        <end position="285"/>
    </location>
</feature>
<reference evidence="2" key="1">
    <citation type="submission" date="2023-02" db="EMBL/GenBank/DDBJ databases">
        <title>Actinokineospora globicatena NBRC 15670.</title>
        <authorList>
            <person name="Ichikawa N."/>
            <person name="Sato H."/>
            <person name="Tonouchi N."/>
        </authorList>
    </citation>
    <scope>NUCLEOTIDE SEQUENCE</scope>
    <source>
        <strain evidence="2">NBRC 15670</strain>
    </source>
</reference>
<gene>
    <name evidence="2" type="ORF">Aglo03_48490</name>
</gene>
<evidence type="ECO:0000313" key="2">
    <source>
        <dbReference type="EMBL" id="GLW94033.1"/>
    </source>
</evidence>
<sequence length="285" mass="30118">MSVVRYGGVGEFWGVVERWYGADPVRHTVAMTVLSRLRAVGVAPEGILLVGVHRGGALVGAAFQFGAWPMALSGLPVDTHDEVVEHLIARGESVGGVHGPLEVVESFVERWSRAAGTTVAHSRFERLYQLGELVAPVVSGRARFGTAEDIPLLGRWCDEFSDEALGVDERMPDGAEFARDAIDGGRGAPIWVDGMPVAMAMVTAPVAGMSRIGPVYTAKDHRGNGYGSAVTAAAAVWAAEQGARDVLLFADQGNPVANSIYQRIGFRPVLDAVEAVFAGPNTLGV</sequence>
<dbReference type="GO" id="GO:0016747">
    <property type="term" value="F:acyltransferase activity, transferring groups other than amino-acyl groups"/>
    <property type="evidence" value="ECO:0007669"/>
    <property type="project" value="InterPro"/>
</dbReference>
<proteinExistence type="predicted"/>